<evidence type="ECO:0000313" key="1">
    <source>
        <dbReference type="EMBL" id="CAG8537794.1"/>
    </source>
</evidence>
<organism evidence="1 2">
    <name type="scientific">Acaulospora colombiana</name>
    <dbReference type="NCBI Taxonomy" id="27376"/>
    <lineage>
        <taxon>Eukaryota</taxon>
        <taxon>Fungi</taxon>
        <taxon>Fungi incertae sedis</taxon>
        <taxon>Mucoromycota</taxon>
        <taxon>Glomeromycotina</taxon>
        <taxon>Glomeromycetes</taxon>
        <taxon>Diversisporales</taxon>
        <taxon>Acaulosporaceae</taxon>
        <taxon>Acaulospora</taxon>
    </lineage>
</organism>
<gene>
    <name evidence="1" type="ORF">ACOLOM_LOCUS4344</name>
</gene>
<accession>A0ACA9LLI6</accession>
<dbReference type="Proteomes" id="UP000789525">
    <property type="component" value="Unassembled WGS sequence"/>
</dbReference>
<reference evidence="1" key="1">
    <citation type="submission" date="2021-06" db="EMBL/GenBank/DDBJ databases">
        <authorList>
            <person name="Kallberg Y."/>
            <person name="Tangrot J."/>
            <person name="Rosling A."/>
        </authorList>
    </citation>
    <scope>NUCLEOTIDE SEQUENCE</scope>
    <source>
        <strain evidence="1">CL356</strain>
    </source>
</reference>
<sequence length="178" mass="19314">AQQAPSFPFGKQNDPSHKSQQPGGLGDSIFSPKSPTAGFHGGLPGQSASSETGHPLSTSSRTLDTTHASTTTSHPEKPSGTTTKKANKLLRENIKGITKPDIRRLARRGGVKRISAAIYDHARAALKDFLTDTLRDVVSYLEYERKKTIGVMEVLLALKRRGKTLYGFEGVRTRKAKS</sequence>
<evidence type="ECO:0000313" key="2">
    <source>
        <dbReference type="Proteomes" id="UP000789525"/>
    </source>
</evidence>
<name>A0ACA9LLI6_9GLOM</name>
<feature type="non-terminal residue" evidence="1">
    <location>
        <position position="1"/>
    </location>
</feature>
<comment type="caution">
    <text evidence="1">The sequence shown here is derived from an EMBL/GenBank/DDBJ whole genome shotgun (WGS) entry which is preliminary data.</text>
</comment>
<protein>
    <submittedName>
        <fullName evidence="1">16633_t:CDS:1</fullName>
    </submittedName>
</protein>
<keyword evidence="2" id="KW-1185">Reference proteome</keyword>
<dbReference type="EMBL" id="CAJVPT010007123">
    <property type="protein sequence ID" value="CAG8537794.1"/>
    <property type="molecule type" value="Genomic_DNA"/>
</dbReference>
<proteinExistence type="predicted"/>